<evidence type="ECO:0000313" key="10">
    <source>
        <dbReference type="EMBL" id="GMM35843.1"/>
    </source>
</evidence>
<accession>A0AAV5QM34</accession>
<evidence type="ECO:0000256" key="1">
    <source>
        <dbReference type="ARBA" id="ARBA00004448"/>
    </source>
</evidence>
<comment type="similarity">
    <text evidence="2">Belongs to the MDM31/MDM32 family.</text>
</comment>
<evidence type="ECO:0000256" key="5">
    <source>
        <dbReference type="ARBA" id="ARBA00022946"/>
    </source>
</evidence>
<keyword evidence="6" id="KW-1133">Transmembrane helix</keyword>
<keyword evidence="5" id="KW-0809">Transit peptide</keyword>
<evidence type="ECO:0000256" key="9">
    <source>
        <dbReference type="ARBA" id="ARBA00025191"/>
    </source>
</evidence>
<comment type="caution">
    <text evidence="10">The sequence shown here is derived from an EMBL/GenBank/DDBJ whole genome shotgun (WGS) entry which is preliminary data.</text>
</comment>
<evidence type="ECO:0000256" key="8">
    <source>
        <dbReference type="ARBA" id="ARBA00023136"/>
    </source>
</evidence>
<sequence length="682" mass="78346">MQIPEPPSPRKNNISRKEFVAASSSFLDAIKLNLKWLLIRQNRPFNTDDLSAFVSWFVWSNILWFALGTTTFVSLVLYTFQTVSRDRDENTILDDLILKTIFRYDSSKIHLKFNKLKDGKDNIIPDFRKGVISLRDLRVTNVNDDNCVKFDLKFDKLDITLNFNKWYQNKGLVNDVDINGISGSLDNRLYDNDLNPNDKNYLLQMIIPTIFNDNDDYEFNNIKLQNVHINYSSFNLVHPIQFDIFNLELPRLRMNWFLLDILKPKICSGSIDNSLFTIHQKQLNFNPQSPAIVDNHKHLIDLSNLKEASDEANNGNTMTRIQVHEIDLKTSSLLANKFNWLVDGKVNLICDINLPNEKHFNINDFIHEIKSKVNNDLLVGLDLDKNIKYINNFTRNITNDYANFEGFFKYSNLFHDENESASGGIGAIKKFFTFFDPSKENNDTVSSQESPSRKFGIFDSHDNTSKLDTSCHKQDNANKSKYVFFDFKVQFINAIGKIPDEVPHSSIDGTPYIVAADLRPIIALVNSNAARNSFFAKHQTSSILSPSEVTTLEHVSQPSMVSTNDFSIVQDKQFTLTGSMIYNLDEMYNKVSITSETSIVDGIVRELYDDMVRNMHYELNSNFIKNYGNNYYNFNVSHLINALGKNVSFGDEENEDRLFGIAKHRPNYKISLLILLGLGALF</sequence>
<evidence type="ECO:0000256" key="2">
    <source>
        <dbReference type="ARBA" id="ARBA00005687"/>
    </source>
</evidence>
<dbReference type="GO" id="GO:0000001">
    <property type="term" value="P:mitochondrion inheritance"/>
    <property type="evidence" value="ECO:0007669"/>
    <property type="project" value="InterPro"/>
</dbReference>
<dbReference type="AlphaFoldDB" id="A0AAV5QM34"/>
<organism evidence="10 11">
    <name type="scientific">Saccharomycopsis crataegensis</name>
    <dbReference type="NCBI Taxonomy" id="43959"/>
    <lineage>
        <taxon>Eukaryota</taxon>
        <taxon>Fungi</taxon>
        <taxon>Dikarya</taxon>
        <taxon>Ascomycota</taxon>
        <taxon>Saccharomycotina</taxon>
        <taxon>Saccharomycetes</taxon>
        <taxon>Saccharomycopsidaceae</taxon>
        <taxon>Saccharomycopsis</taxon>
    </lineage>
</organism>
<keyword evidence="4" id="KW-0999">Mitochondrion inner membrane</keyword>
<comment type="subcellular location">
    <subcellularLocation>
        <location evidence="1">Mitochondrion inner membrane</location>
        <topology evidence="1">Multi-pass membrane protein</topology>
    </subcellularLocation>
</comment>
<proteinExistence type="inferred from homology"/>
<dbReference type="GO" id="GO:0007005">
    <property type="term" value="P:mitochondrion organization"/>
    <property type="evidence" value="ECO:0007669"/>
    <property type="project" value="InterPro"/>
</dbReference>
<evidence type="ECO:0000313" key="11">
    <source>
        <dbReference type="Proteomes" id="UP001360560"/>
    </source>
</evidence>
<dbReference type="Pfam" id="PF08118">
    <property type="entry name" value="MDM31_MDM32"/>
    <property type="match status" value="2"/>
</dbReference>
<evidence type="ECO:0000256" key="3">
    <source>
        <dbReference type="ARBA" id="ARBA00022692"/>
    </source>
</evidence>
<dbReference type="PANTHER" id="PTHR31068:SF0">
    <property type="entry name" value="MITOCHONDRIAL DISTRIBUTION AND MORPHOLOGY PROTEIN 31"/>
    <property type="match status" value="1"/>
</dbReference>
<dbReference type="RefSeq" id="XP_064852839.1">
    <property type="nucleotide sequence ID" value="XM_064996767.1"/>
</dbReference>
<reference evidence="10 11" key="1">
    <citation type="journal article" date="2023" name="Elife">
        <title>Identification of key yeast species and microbe-microbe interactions impacting larval growth of Drosophila in the wild.</title>
        <authorList>
            <person name="Mure A."/>
            <person name="Sugiura Y."/>
            <person name="Maeda R."/>
            <person name="Honda K."/>
            <person name="Sakurai N."/>
            <person name="Takahashi Y."/>
            <person name="Watada M."/>
            <person name="Katoh T."/>
            <person name="Gotoh A."/>
            <person name="Gotoh Y."/>
            <person name="Taniguchi I."/>
            <person name="Nakamura K."/>
            <person name="Hayashi T."/>
            <person name="Katayama T."/>
            <person name="Uemura T."/>
            <person name="Hattori Y."/>
        </authorList>
    </citation>
    <scope>NUCLEOTIDE SEQUENCE [LARGE SCALE GENOMIC DNA]</scope>
    <source>
        <strain evidence="10 11">SC-9</strain>
    </source>
</reference>
<keyword evidence="7" id="KW-0496">Mitochondrion</keyword>
<keyword evidence="11" id="KW-1185">Reference proteome</keyword>
<gene>
    <name evidence="10" type="ORF">DASC09_031680</name>
</gene>
<keyword evidence="3" id="KW-0812">Transmembrane</keyword>
<name>A0AAV5QM34_9ASCO</name>
<comment type="function">
    <text evidence="9">Involved in the organization of the mitochondrial membranes and the global structure of the mitochondria. Also required for mitochondrial distribution and mobility as well as for the maintenance of mitochondrial DNA nucleoids structures.</text>
</comment>
<dbReference type="EMBL" id="BTFZ01000011">
    <property type="protein sequence ID" value="GMM35843.1"/>
    <property type="molecule type" value="Genomic_DNA"/>
</dbReference>
<evidence type="ECO:0000256" key="7">
    <source>
        <dbReference type="ARBA" id="ARBA00023128"/>
    </source>
</evidence>
<dbReference type="InterPro" id="IPR012571">
    <property type="entry name" value="Mdm31/Mdm32"/>
</dbReference>
<evidence type="ECO:0000256" key="6">
    <source>
        <dbReference type="ARBA" id="ARBA00022989"/>
    </source>
</evidence>
<dbReference type="PANTHER" id="PTHR31068">
    <property type="entry name" value="MITOCHONDRIAL DISTRIBUTION AND MORPHOLOGY PROTEIN 31"/>
    <property type="match status" value="1"/>
</dbReference>
<dbReference type="GeneID" id="90073818"/>
<dbReference type="Proteomes" id="UP001360560">
    <property type="component" value="Unassembled WGS sequence"/>
</dbReference>
<protein>
    <submittedName>
        <fullName evidence="10">Mdm32 protein</fullName>
    </submittedName>
</protein>
<evidence type="ECO:0000256" key="4">
    <source>
        <dbReference type="ARBA" id="ARBA00022792"/>
    </source>
</evidence>
<dbReference type="GO" id="GO:0005743">
    <property type="term" value="C:mitochondrial inner membrane"/>
    <property type="evidence" value="ECO:0007669"/>
    <property type="project" value="UniProtKB-SubCell"/>
</dbReference>
<keyword evidence="8" id="KW-0472">Membrane</keyword>